<feature type="transmembrane region" description="Helical" evidence="9">
    <location>
        <begin position="266"/>
        <end position="287"/>
    </location>
</feature>
<feature type="compositionally biased region" description="Basic and acidic residues" evidence="8">
    <location>
        <begin position="558"/>
        <end position="577"/>
    </location>
</feature>
<evidence type="ECO:0000256" key="6">
    <source>
        <dbReference type="ARBA" id="ARBA00022989"/>
    </source>
</evidence>
<evidence type="ECO:0000256" key="4">
    <source>
        <dbReference type="ARBA" id="ARBA00022475"/>
    </source>
</evidence>
<evidence type="ECO:0000256" key="7">
    <source>
        <dbReference type="ARBA" id="ARBA00023136"/>
    </source>
</evidence>
<sequence length="577" mass="61190">MQDLANRMGLRTNPQIFFWSAGLMLFFLALLLIFPGPIGTVFAAGREWITTNLGWFFVLGVTVWLAFLAWAALSRYGNLRLGGDNDRPEYSNLSWFSMLFAGGIGTVLMFWGVAEPISHFSEPPFDGVAPYSAQAAEDAMSFALYHLSLHTWAIFTLPGLAFGFFIYRYNLPLRVSSVFYPLLGDRIHGPIGKTIDVAAVLGTMFGLAVSLGLGTSQISAGISALTGMADSTALRVGVVLLVAVIATFSVAAGLDKGIKRLSNLNIGIAVGLMLFVLFAGGQTVFLLRSLVESVGLYASSIIPLSFWNDSLAAYTDPGGWGWQASWTVFYWAWTVTWAPFMGVFLARISRGRTVRQFVGGVLLAPAAFTVVWFVIFGWSAMASDGIDGQGGPISTAVADSGASLAMFAFFEQLPLATLISGIAVIVVVLFLVTSADSASLVVDMLCSGTGEMSPLRQRLFWALSLGGLAAALLLLGGDEAISALEEVITVIGLPIFIMVCGMLAALRVGFRREGPLTTVVVSGRRPEQPAEAGAPPRGAGNGTAAPDNTAVTTAGRDVPGRPEQDVGAKRDKAPPAD</sequence>
<dbReference type="GO" id="GO:0022857">
    <property type="term" value="F:transmembrane transporter activity"/>
    <property type="evidence" value="ECO:0007669"/>
    <property type="project" value="InterPro"/>
</dbReference>
<comment type="similarity">
    <text evidence="2">Belongs to the BCCT transporter (TC 2.A.15) family.</text>
</comment>
<evidence type="ECO:0000313" key="10">
    <source>
        <dbReference type="EMBL" id="SFO56995.1"/>
    </source>
</evidence>
<comment type="subcellular location">
    <subcellularLocation>
        <location evidence="1">Cell membrane</location>
        <topology evidence="1">Multi-pass membrane protein</topology>
    </subcellularLocation>
</comment>
<dbReference type="GO" id="GO:0005886">
    <property type="term" value="C:plasma membrane"/>
    <property type="evidence" value="ECO:0007669"/>
    <property type="project" value="UniProtKB-SubCell"/>
</dbReference>
<evidence type="ECO:0000256" key="8">
    <source>
        <dbReference type="SAM" id="MobiDB-lite"/>
    </source>
</evidence>
<feature type="compositionally biased region" description="Low complexity" evidence="8">
    <location>
        <begin position="529"/>
        <end position="546"/>
    </location>
</feature>
<gene>
    <name evidence="10" type="ORF">SAMN05216207_10923</name>
</gene>
<dbReference type="EMBL" id="FOUY01000092">
    <property type="protein sequence ID" value="SFO56995.1"/>
    <property type="molecule type" value="Genomic_DNA"/>
</dbReference>
<name>A0A1I5I8R0_PSUAM</name>
<reference evidence="10 11" key="1">
    <citation type="submission" date="2016-10" db="EMBL/GenBank/DDBJ databases">
        <authorList>
            <person name="de Groot N.N."/>
        </authorList>
    </citation>
    <scope>NUCLEOTIDE SEQUENCE [LARGE SCALE GENOMIC DNA]</scope>
    <source>
        <strain evidence="10 11">CGMCC 4.1877</strain>
    </source>
</reference>
<feature type="transmembrane region" description="Helical" evidence="9">
    <location>
        <begin position="195"/>
        <end position="213"/>
    </location>
</feature>
<evidence type="ECO:0000256" key="2">
    <source>
        <dbReference type="ARBA" id="ARBA00005658"/>
    </source>
</evidence>
<feature type="transmembrane region" description="Helical" evidence="9">
    <location>
        <begin position="53"/>
        <end position="73"/>
    </location>
</feature>
<keyword evidence="3" id="KW-0813">Transport</keyword>
<proteinExistence type="inferred from homology"/>
<organism evidence="10 11">
    <name type="scientific">Pseudonocardia ammonioxydans</name>
    <dbReference type="NCBI Taxonomy" id="260086"/>
    <lineage>
        <taxon>Bacteria</taxon>
        <taxon>Bacillati</taxon>
        <taxon>Actinomycetota</taxon>
        <taxon>Actinomycetes</taxon>
        <taxon>Pseudonocardiales</taxon>
        <taxon>Pseudonocardiaceae</taxon>
        <taxon>Pseudonocardia</taxon>
    </lineage>
</organism>
<feature type="transmembrane region" description="Helical" evidence="9">
    <location>
        <begin position="93"/>
        <end position="114"/>
    </location>
</feature>
<feature type="region of interest" description="Disordered" evidence="8">
    <location>
        <begin position="522"/>
        <end position="577"/>
    </location>
</feature>
<feature type="transmembrane region" description="Helical" evidence="9">
    <location>
        <begin position="487"/>
        <end position="506"/>
    </location>
</feature>
<feature type="transmembrane region" description="Helical" evidence="9">
    <location>
        <begin position="233"/>
        <end position="254"/>
    </location>
</feature>
<keyword evidence="7 9" id="KW-0472">Membrane</keyword>
<feature type="transmembrane region" description="Helical" evidence="9">
    <location>
        <begin position="459"/>
        <end position="475"/>
    </location>
</feature>
<dbReference type="OrthoDB" id="9775735at2"/>
<evidence type="ECO:0000313" key="11">
    <source>
        <dbReference type="Proteomes" id="UP000199614"/>
    </source>
</evidence>
<evidence type="ECO:0000256" key="1">
    <source>
        <dbReference type="ARBA" id="ARBA00004651"/>
    </source>
</evidence>
<dbReference type="Pfam" id="PF02028">
    <property type="entry name" value="BCCT"/>
    <property type="match status" value="1"/>
</dbReference>
<dbReference type="PANTHER" id="PTHR30047:SF7">
    <property type="entry name" value="HIGH-AFFINITY CHOLINE TRANSPORT PROTEIN"/>
    <property type="match status" value="1"/>
</dbReference>
<dbReference type="Proteomes" id="UP000199614">
    <property type="component" value="Unassembled WGS sequence"/>
</dbReference>
<feature type="transmembrane region" description="Helical" evidence="9">
    <location>
        <begin position="149"/>
        <end position="167"/>
    </location>
</feature>
<evidence type="ECO:0000256" key="5">
    <source>
        <dbReference type="ARBA" id="ARBA00022692"/>
    </source>
</evidence>
<feature type="transmembrane region" description="Helical" evidence="9">
    <location>
        <begin position="415"/>
        <end position="438"/>
    </location>
</feature>
<protein>
    <submittedName>
        <fullName evidence="10">Choline/carnitine/betaine transport</fullName>
    </submittedName>
</protein>
<accession>A0A1I5I8R0</accession>
<dbReference type="AlphaFoldDB" id="A0A1I5I8R0"/>
<dbReference type="NCBIfam" id="TIGR00842">
    <property type="entry name" value="bcct"/>
    <property type="match status" value="1"/>
</dbReference>
<feature type="transmembrane region" description="Helical" evidence="9">
    <location>
        <begin position="328"/>
        <end position="345"/>
    </location>
</feature>
<dbReference type="PANTHER" id="PTHR30047">
    <property type="entry name" value="HIGH-AFFINITY CHOLINE TRANSPORT PROTEIN-RELATED"/>
    <property type="match status" value="1"/>
</dbReference>
<keyword evidence="4" id="KW-1003">Cell membrane</keyword>
<dbReference type="STRING" id="260086.SAMN05216207_10923"/>
<evidence type="ECO:0000256" key="9">
    <source>
        <dbReference type="SAM" id="Phobius"/>
    </source>
</evidence>
<keyword evidence="11" id="KW-1185">Reference proteome</keyword>
<evidence type="ECO:0000256" key="3">
    <source>
        <dbReference type="ARBA" id="ARBA00022448"/>
    </source>
</evidence>
<keyword evidence="6 9" id="KW-1133">Transmembrane helix</keyword>
<feature type="transmembrane region" description="Helical" evidence="9">
    <location>
        <begin position="357"/>
        <end position="378"/>
    </location>
</feature>
<keyword evidence="5 9" id="KW-0812">Transmembrane</keyword>
<dbReference type="InterPro" id="IPR000060">
    <property type="entry name" value="BCCT_transptr"/>
</dbReference>